<gene>
    <name evidence="2" type="ORF">SPSYN_03113</name>
</gene>
<name>A0A9D2WM85_9FIRM</name>
<dbReference type="InterPro" id="IPR056666">
    <property type="entry name" value="DrmE_C"/>
</dbReference>
<evidence type="ECO:0000313" key="3">
    <source>
        <dbReference type="Proteomes" id="UP000798488"/>
    </source>
</evidence>
<proteinExistence type="predicted"/>
<dbReference type="EMBL" id="LSRS01000011">
    <property type="protein sequence ID" value="KAF1083764.1"/>
    <property type="molecule type" value="Genomic_DNA"/>
</dbReference>
<accession>A0A9D2WM85</accession>
<dbReference type="AlphaFoldDB" id="A0A9D2WM85"/>
<dbReference type="Proteomes" id="UP000798488">
    <property type="component" value="Unassembled WGS sequence"/>
</dbReference>
<dbReference type="NCBIfam" id="NF038316">
    <property type="entry name" value="DrmE_fam"/>
    <property type="match status" value="1"/>
</dbReference>
<organism evidence="2 3">
    <name type="scientific">Sporotomaculum syntrophicum</name>
    <dbReference type="NCBI Taxonomy" id="182264"/>
    <lineage>
        <taxon>Bacteria</taxon>
        <taxon>Bacillati</taxon>
        <taxon>Bacillota</taxon>
        <taxon>Clostridia</taxon>
        <taxon>Eubacteriales</taxon>
        <taxon>Desulfallaceae</taxon>
        <taxon>Sporotomaculum</taxon>
    </lineage>
</organism>
<comment type="caution">
    <text evidence="2">The sequence shown here is derived from an EMBL/GenBank/DDBJ whole genome shotgun (WGS) entry which is preliminary data.</text>
</comment>
<dbReference type="InterPro" id="IPR049794">
    <property type="entry name" value="DrmE"/>
</dbReference>
<sequence>MRFMSLPVANEIYNRSSNSKINWHEVNHRDLQAFCLAVSRFERSTMQVDDEFMSKFTRWLRRYRFKLCSAPLRFSHPAVIAPGTIENMSRLLKRLQLTYPGIASKARDLFDMASKLAQSNENPLLEYLKVLVNSQNSYKIALLIKDSSLTKHVEKVFSEHYALRKVQMLGTSQLQGGNLFDWLLVIGPARWFPEYIFDSPRASEIHLIRYNWIKDRWKREPAFLEYSLHASQDPVSGDLEVNSVLKEPRDLSEMEYNEPAELLPTINWDDINARLNLSTSQDDQTQEYVEARLFSLVGEGVVFLESSEKSKALVIDLEGDESEEDIDGNESGSRVKRIRVKDIHEGMFILLRTSGGGDYILPVADRILGDKAGQAREMQLYWKELLRDVVSKRGTTETSVALKSRGAVKASVTNVRNWMSTKTIRPQNYEDFEAIMSLIGLKEKVLDYWEVAIAIETAHRQAGHYIRNLLLKKVLHSDLSELEKTGRMDFELEQGDGGKLTAFRVEGFSPGLYTVPASRLGHYFERDEYAWQE</sequence>
<protein>
    <recommendedName>
        <fullName evidence="1">DISARM protein DrmE C-terminal domain-containing protein</fullName>
    </recommendedName>
</protein>
<keyword evidence="3" id="KW-1185">Reference proteome</keyword>
<evidence type="ECO:0000313" key="2">
    <source>
        <dbReference type="EMBL" id="KAF1083764.1"/>
    </source>
</evidence>
<dbReference type="Pfam" id="PF24957">
    <property type="entry name" value="DrmE_C"/>
    <property type="match status" value="1"/>
</dbReference>
<feature type="domain" description="DISARM protein DrmE C-terminal" evidence="1">
    <location>
        <begin position="329"/>
        <end position="471"/>
    </location>
</feature>
<evidence type="ECO:0000259" key="1">
    <source>
        <dbReference type="Pfam" id="PF24957"/>
    </source>
</evidence>
<reference evidence="2" key="1">
    <citation type="submission" date="2016-02" db="EMBL/GenBank/DDBJ databases">
        <title>Draft Genome Sequence of Sporotomaculum syntrophicum Strain FB, a Syntrophic Benzoate Degrader.</title>
        <authorList>
            <person name="Nobu M.K."/>
            <person name="Narihiro T."/>
            <person name="Qiu Y.-L."/>
            <person name="Ohashi A."/>
            <person name="Liu W.-T."/>
            <person name="Yuji S."/>
        </authorList>
    </citation>
    <scope>NUCLEOTIDE SEQUENCE</scope>
    <source>
        <strain evidence="2">FB</strain>
    </source>
</reference>
<dbReference type="OrthoDB" id="2987980at2"/>